<dbReference type="SUPFAM" id="SSF53271">
    <property type="entry name" value="PRTase-like"/>
    <property type="match status" value="1"/>
</dbReference>
<dbReference type="RefSeq" id="WP_197066144.1">
    <property type="nucleotide sequence ID" value="NZ_CDDF01000001.1"/>
</dbReference>
<keyword evidence="5" id="KW-1185">Reference proteome</keyword>
<evidence type="ECO:0000256" key="1">
    <source>
        <dbReference type="ARBA" id="ARBA00048811"/>
    </source>
</evidence>
<dbReference type="CDD" id="cd06223">
    <property type="entry name" value="PRTases_typeI"/>
    <property type="match status" value="1"/>
</dbReference>
<dbReference type="Gene3D" id="3.40.50.2020">
    <property type="match status" value="1"/>
</dbReference>
<dbReference type="PANTHER" id="PTHR43340:SF1">
    <property type="entry name" value="HYPOXANTHINE PHOSPHORIBOSYLTRANSFERASE"/>
    <property type="match status" value="1"/>
</dbReference>
<dbReference type="PANTHER" id="PTHR43340">
    <property type="entry name" value="HYPOXANTHINE-GUANINE PHOSPHORIBOSYLTRANSFERASE"/>
    <property type="match status" value="1"/>
</dbReference>
<comment type="catalytic activity">
    <reaction evidence="1">
        <text>GMP + diphosphate = guanine + 5-phospho-alpha-D-ribose 1-diphosphate</text>
        <dbReference type="Rhea" id="RHEA:25424"/>
        <dbReference type="ChEBI" id="CHEBI:16235"/>
        <dbReference type="ChEBI" id="CHEBI:33019"/>
        <dbReference type="ChEBI" id="CHEBI:58017"/>
        <dbReference type="ChEBI" id="CHEBI:58115"/>
        <dbReference type="EC" id="2.4.2.8"/>
    </reaction>
    <physiologicalReaction direction="right-to-left" evidence="1">
        <dbReference type="Rhea" id="RHEA:25426"/>
    </physiologicalReaction>
</comment>
<evidence type="ECO:0000313" key="5">
    <source>
        <dbReference type="Proteomes" id="UP001596132"/>
    </source>
</evidence>
<evidence type="ECO:0000259" key="3">
    <source>
        <dbReference type="Pfam" id="PF00156"/>
    </source>
</evidence>
<dbReference type="InterPro" id="IPR029057">
    <property type="entry name" value="PRTase-like"/>
</dbReference>
<comment type="catalytic activity">
    <reaction evidence="2">
        <text>IMP + diphosphate = hypoxanthine + 5-phospho-alpha-D-ribose 1-diphosphate</text>
        <dbReference type="Rhea" id="RHEA:17973"/>
        <dbReference type="ChEBI" id="CHEBI:17368"/>
        <dbReference type="ChEBI" id="CHEBI:33019"/>
        <dbReference type="ChEBI" id="CHEBI:58017"/>
        <dbReference type="ChEBI" id="CHEBI:58053"/>
        <dbReference type="EC" id="2.4.2.8"/>
    </reaction>
    <physiologicalReaction direction="right-to-left" evidence="2">
        <dbReference type="Rhea" id="RHEA:17975"/>
    </physiologicalReaction>
</comment>
<evidence type="ECO:0000256" key="2">
    <source>
        <dbReference type="ARBA" id="ARBA00049402"/>
    </source>
</evidence>
<comment type="caution">
    <text evidence="4">The sequence shown here is derived from an EMBL/GenBank/DDBJ whole genome shotgun (WGS) entry which is preliminary data.</text>
</comment>
<dbReference type="Pfam" id="PF00156">
    <property type="entry name" value="Pribosyltran"/>
    <property type="match status" value="1"/>
</dbReference>
<name>A0ABW0YE52_9GAMM</name>
<organism evidence="4 5">
    <name type="scientific">Aeromonas eucrenophila</name>
    <dbReference type="NCBI Taxonomy" id="649"/>
    <lineage>
        <taxon>Bacteria</taxon>
        <taxon>Pseudomonadati</taxon>
        <taxon>Pseudomonadota</taxon>
        <taxon>Gammaproteobacteria</taxon>
        <taxon>Aeromonadales</taxon>
        <taxon>Aeromonadaceae</taxon>
        <taxon>Aeromonas</taxon>
    </lineage>
</organism>
<dbReference type="Proteomes" id="UP001596132">
    <property type="component" value="Unassembled WGS sequence"/>
</dbReference>
<keyword evidence="4" id="KW-0808">Transferase</keyword>
<dbReference type="EC" id="2.4.2.-" evidence="4"/>
<dbReference type="InterPro" id="IPR000836">
    <property type="entry name" value="PRTase_dom"/>
</dbReference>
<dbReference type="GO" id="GO:0016757">
    <property type="term" value="F:glycosyltransferase activity"/>
    <property type="evidence" value="ECO:0007669"/>
    <property type="project" value="UniProtKB-KW"/>
</dbReference>
<evidence type="ECO:0000313" key="4">
    <source>
        <dbReference type="EMBL" id="MFC5707262.1"/>
    </source>
</evidence>
<sequence>MKNPIFGEVVLNKQDIELGVEVIAKRLNERFKEAVVITVVPGGMLFTADLVRRLDFDLAMDYISCPHTPGERHNDSHIVFHDNVGIQGRDVILMDDAIESGGTMKRLVEYLQAFSPNSLCIATLFVKPGRVTIPAEQFYAYEMATDELLIGYGLPWEHKFRNIPYISKLKR</sequence>
<feature type="domain" description="Phosphoribosyltransferase" evidence="3">
    <location>
        <begin position="11"/>
        <end position="143"/>
    </location>
</feature>
<accession>A0ABW0YE52</accession>
<dbReference type="InterPro" id="IPR050408">
    <property type="entry name" value="HGPRT"/>
</dbReference>
<keyword evidence="4" id="KW-0328">Glycosyltransferase</keyword>
<dbReference type="EMBL" id="JBHSPP010000016">
    <property type="protein sequence ID" value="MFC5707262.1"/>
    <property type="molecule type" value="Genomic_DNA"/>
</dbReference>
<proteinExistence type="predicted"/>
<protein>
    <submittedName>
        <fullName evidence="4">Phosphoribosyltransferase</fullName>
        <ecNumber evidence="4">2.4.2.-</ecNumber>
    </submittedName>
</protein>
<reference evidence="5" key="1">
    <citation type="journal article" date="2019" name="Int. J. Syst. Evol. Microbiol.">
        <title>The Global Catalogue of Microorganisms (GCM) 10K type strain sequencing project: providing services to taxonomists for standard genome sequencing and annotation.</title>
        <authorList>
            <consortium name="The Broad Institute Genomics Platform"/>
            <consortium name="The Broad Institute Genome Sequencing Center for Infectious Disease"/>
            <person name="Wu L."/>
            <person name="Ma J."/>
        </authorList>
    </citation>
    <scope>NUCLEOTIDE SEQUENCE [LARGE SCALE GENOMIC DNA]</scope>
    <source>
        <strain evidence="5">KCTC 15012</strain>
    </source>
</reference>
<gene>
    <name evidence="4" type="ORF">ACFPVW_14650</name>
</gene>